<name>A0A5B9QV61_9BACT</name>
<feature type="region of interest" description="Disordered" evidence="1">
    <location>
        <begin position="157"/>
        <end position="249"/>
    </location>
</feature>
<proteinExistence type="predicted"/>
<evidence type="ECO:0000313" key="3">
    <source>
        <dbReference type="EMBL" id="QEG42914.1"/>
    </source>
</evidence>
<dbReference type="Pfam" id="PF00498">
    <property type="entry name" value="FHA"/>
    <property type="match status" value="1"/>
</dbReference>
<organism evidence="3 4">
    <name type="scientific">Roseimaritima ulvae</name>
    <dbReference type="NCBI Taxonomy" id="980254"/>
    <lineage>
        <taxon>Bacteria</taxon>
        <taxon>Pseudomonadati</taxon>
        <taxon>Planctomycetota</taxon>
        <taxon>Planctomycetia</taxon>
        <taxon>Pirellulales</taxon>
        <taxon>Pirellulaceae</taxon>
        <taxon>Roseimaritima</taxon>
    </lineage>
</organism>
<feature type="domain" description="FHA" evidence="2">
    <location>
        <begin position="24"/>
        <end position="73"/>
    </location>
</feature>
<dbReference type="SUPFAM" id="SSF49879">
    <property type="entry name" value="SMAD/FHA domain"/>
    <property type="match status" value="1"/>
</dbReference>
<feature type="compositionally biased region" description="Basic residues" evidence="1">
    <location>
        <begin position="210"/>
        <end position="223"/>
    </location>
</feature>
<reference evidence="3 4" key="1">
    <citation type="submission" date="2019-08" db="EMBL/GenBank/DDBJ databases">
        <title>Deep-cultivation of Planctomycetes and their phenomic and genomic characterization uncovers novel biology.</title>
        <authorList>
            <person name="Wiegand S."/>
            <person name="Jogler M."/>
            <person name="Boedeker C."/>
            <person name="Pinto D."/>
            <person name="Vollmers J."/>
            <person name="Rivas-Marin E."/>
            <person name="Kohn T."/>
            <person name="Peeters S.H."/>
            <person name="Heuer A."/>
            <person name="Rast P."/>
            <person name="Oberbeckmann S."/>
            <person name="Bunk B."/>
            <person name="Jeske O."/>
            <person name="Meyerdierks A."/>
            <person name="Storesund J.E."/>
            <person name="Kallscheuer N."/>
            <person name="Luecker S."/>
            <person name="Lage O.M."/>
            <person name="Pohl T."/>
            <person name="Merkel B.J."/>
            <person name="Hornburger P."/>
            <person name="Mueller R.-W."/>
            <person name="Bruemmer F."/>
            <person name="Labrenz M."/>
            <person name="Spormann A.M."/>
            <person name="Op den Camp H."/>
            <person name="Overmann J."/>
            <person name="Amann R."/>
            <person name="Jetten M.S.M."/>
            <person name="Mascher T."/>
            <person name="Medema M.H."/>
            <person name="Devos D.P."/>
            <person name="Kaster A.-K."/>
            <person name="Ovreas L."/>
            <person name="Rohde M."/>
            <person name="Galperin M.Y."/>
            <person name="Jogler C."/>
        </authorList>
    </citation>
    <scope>NUCLEOTIDE SEQUENCE [LARGE SCALE GENOMIC DNA]</scope>
    <source>
        <strain evidence="3 4">UC8</strain>
    </source>
</reference>
<dbReference type="CDD" id="cd00060">
    <property type="entry name" value="FHA"/>
    <property type="match status" value="1"/>
</dbReference>
<dbReference type="AlphaFoldDB" id="A0A5B9QV61"/>
<keyword evidence="4" id="KW-1185">Reference proteome</keyword>
<feature type="compositionally biased region" description="Polar residues" evidence="1">
    <location>
        <begin position="178"/>
        <end position="187"/>
    </location>
</feature>
<dbReference type="OrthoDB" id="283378at2"/>
<accession>A0A5B9QV61</accession>
<dbReference type="SMART" id="SM00240">
    <property type="entry name" value="FHA"/>
    <property type="match status" value="1"/>
</dbReference>
<dbReference type="PROSITE" id="PS50006">
    <property type="entry name" value="FHA_DOMAIN"/>
    <property type="match status" value="1"/>
</dbReference>
<evidence type="ECO:0000256" key="1">
    <source>
        <dbReference type="SAM" id="MobiDB-lite"/>
    </source>
</evidence>
<protein>
    <submittedName>
        <fullName evidence="3">Oxoglutarate dehydrogenase inhibitor</fullName>
    </submittedName>
</protein>
<dbReference type="EMBL" id="CP042914">
    <property type="protein sequence ID" value="QEG42914.1"/>
    <property type="molecule type" value="Genomic_DNA"/>
</dbReference>
<dbReference type="InterPro" id="IPR008984">
    <property type="entry name" value="SMAD_FHA_dom_sf"/>
</dbReference>
<dbReference type="InterPro" id="IPR050923">
    <property type="entry name" value="Cell_Proc_Reg/RNA_Proc"/>
</dbReference>
<feature type="compositionally biased region" description="Basic and acidic residues" evidence="1">
    <location>
        <begin position="233"/>
        <end position="243"/>
    </location>
</feature>
<dbReference type="InterPro" id="IPR000253">
    <property type="entry name" value="FHA_dom"/>
</dbReference>
<dbReference type="PANTHER" id="PTHR23308">
    <property type="entry name" value="NUCLEAR INHIBITOR OF PROTEIN PHOSPHATASE-1"/>
    <property type="match status" value="1"/>
</dbReference>
<gene>
    <name evidence="3" type="primary">odhI_3</name>
    <name evidence="3" type="ORF">UC8_49560</name>
</gene>
<dbReference type="KEGG" id="rul:UC8_49560"/>
<dbReference type="Proteomes" id="UP000325286">
    <property type="component" value="Chromosome"/>
</dbReference>
<dbReference type="Gene3D" id="2.60.200.20">
    <property type="match status" value="1"/>
</dbReference>
<dbReference type="RefSeq" id="WP_068132895.1">
    <property type="nucleotide sequence ID" value="NZ_CP042914.1"/>
</dbReference>
<evidence type="ECO:0000259" key="2">
    <source>
        <dbReference type="PROSITE" id="PS50006"/>
    </source>
</evidence>
<evidence type="ECO:0000313" key="4">
    <source>
        <dbReference type="Proteomes" id="UP000325286"/>
    </source>
</evidence>
<sequence length="249" mass="27706">MQVKLKVATGSHDGKEIVVGQKKFLIGRSEKCQLRPKSESVSRRHCILVIRENQLLVQDLKSRNGTFVNDERLPTDRAKILQHGDVLRVGKLTFNVLIDHGLGGAKRPEVKDMKDAASRTVEGRGDSRFEEVDINSWLDEADEIDRIRKIGDPDTRQMKLDDLKQQTSEESGELSVDETVSNEASDTMKSRGKGKAADEKADEESSEAKKRVRPPKGPPKKLPKGAISNMTSDSREAAGDALKRFFSGR</sequence>